<keyword evidence="4" id="KW-0255">Endonuclease</keyword>
<feature type="domain" description="Phage terminase large subunit GpA ATPase" evidence="2">
    <location>
        <begin position="52"/>
        <end position="310"/>
    </location>
</feature>
<gene>
    <name evidence="4" type="ORF">AAC691_15520</name>
</gene>
<dbReference type="InterPro" id="IPR046454">
    <property type="entry name" value="GpA_endonuclease"/>
</dbReference>
<feature type="region of interest" description="Disordered" evidence="1">
    <location>
        <begin position="613"/>
        <end position="644"/>
    </location>
</feature>
<dbReference type="HAMAP" id="MF_04144">
    <property type="entry name" value="TERL_LAMBDA"/>
    <property type="match status" value="1"/>
</dbReference>
<organism evidence="4 5">
    <name type="scientific">Nguyenibacter vanlangensis</name>
    <dbReference type="NCBI Taxonomy" id="1216886"/>
    <lineage>
        <taxon>Bacteria</taxon>
        <taxon>Pseudomonadati</taxon>
        <taxon>Pseudomonadota</taxon>
        <taxon>Alphaproteobacteria</taxon>
        <taxon>Acetobacterales</taxon>
        <taxon>Acetobacteraceae</taxon>
        <taxon>Nguyenibacter</taxon>
    </lineage>
</organism>
<feature type="domain" description="Terminase large subunit GpA endonuclease" evidence="3">
    <location>
        <begin position="325"/>
        <end position="610"/>
    </location>
</feature>
<evidence type="ECO:0000256" key="1">
    <source>
        <dbReference type="SAM" id="MobiDB-lite"/>
    </source>
</evidence>
<keyword evidence="4" id="KW-0378">Hydrolase</keyword>
<reference evidence="4 5" key="1">
    <citation type="submission" date="2024-04" db="EMBL/GenBank/DDBJ databases">
        <title>Complete genome sequence of Nguyenibacter vanlangesis HBCM-1154, a strain capable of nitrogen fixation, IAA production, and phosphorus solubilization isolated from sugarcane soil.</title>
        <authorList>
            <person name="MY HANH P."/>
        </authorList>
    </citation>
    <scope>NUCLEOTIDE SEQUENCE [LARGE SCALE GENOMIC DNA]</scope>
    <source>
        <strain evidence="4 5">HBCM 1154</strain>
    </source>
</reference>
<dbReference type="Proteomes" id="UP001449795">
    <property type="component" value="Chromosome"/>
</dbReference>
<evidence type="ECO:0000313" key="4">
    <source>
        <dbReference type="EMBL" id="XAE41685.1"/>
    </source>
</evidence>
<keyword evidence="4" id="KW-0540">Nuclease</keyword>
<dbReference type="Pfam" id="PF20454">
    <property type="entry name" value="GpA_nuclease"/>
    <property type="match status" value="1"/>
</dbReference>
<evidence type="ECO:0000259" key="3">
    <source>
        <dbReference type="Pfam" id="PF20454"/>
    </source>
</evidence>
<dbReference type="EMBL" id="CP152276">
    <property type="protein sequence ID" value="XAE41685.1"/>
    <property type="molecule type" value="Genomic_DNA"/>
</dbReference>
<dbReference type="InterPro" id="IPR008866">
    <property type="entry name" value="Phage_lambda_GpA-like"/>
</dbReference>
<dbReference type="InterPro" id="IPR027417">
    <property type="entry name" value="P-loop_NTPase"/>
</dbReference>
<dbReference type="Pfam" id="PF05876">
    <property type="entry name" value="GpA_ATPase"/>
    <property type="match status" value="1"/>
</dbReference>
<sequence>MSRLKTINLNSLSNIGGIKRAIRRGLGMLRPPPDLPPSAWCEENLKIPAGNAIPGLYRILNAPIQREPMDMFIDPDCRRVTLMWGAQTGKTTCALGMQGYAIAQRPRSQMMMQPSQGDLKTWLETKFNPLVEASETISRLIAKPRGREGVNNQSMKSYPGGFLMFAWAGSTKTMRGRSAPLIVCDETDGYKLTEEGHPVWLLWQRAATFGSDRFLLEISTPTIKGASHIEDAYEDGDKRRFHVRCPDCGELQPLHWGNVRWKGRLSAELDDAERDLTHDDHEPETAEYACDHCGSLWSDAQRINAIRKAEADGGGWVAEKPFRGHASYHAWEAYSTFRKLGDIVQDYLDKLKADDLQSFANVSLSRTYELKGDGVEPDALYARREPFGKHLPDNVLYITLGADMQMDRLEYEIVGWGPQGESWSLEYGVLWGDPLAGDVFGDLEAVIKGRTFTRRNGDTIGISASCLDTGGTTGYPQAAWDWLKGKTGRRIFGVKGYSPSWGNPIVPAPQRRKSGKARRKVDIFPVAVDEAKLVIMRRIAQTVGAKEAGGPGYMHVPDDRPEDWFKQLAAEKLVIRKGTSRREWLKPLKARNEALDCRVYAYAALKIMNPSLILSPPDVQPEEKKEDTPPLPQVAGRRKWRRPG</sequence>
<keyword evidence="5" id="KW-1185">Reference proteome</keyword>
<protein>
    <submittedName>
        <fullName evidence="4">Terminase gpA endonuclease subunit</fullName>
    </submittedName>
</protein>
<dbReference type="InterPro" id="IPR046453">
    <property type="entry name" value="GpA_ATPase"/>
</dbReference>
<dbReference type="GO" id="GO:0004519">
    <property type="term" value="F:endonuclease activity"/>
    <property type="evidence" value="ECO:0007669"/>
    <property type="project" value="UniProtKB-KW"/>
</dbReference>
<dbReference type="Gene3D" id="3.40.50.300">
    <property type="entry name" value="P-loop containing nucleotide triphosphate hydrolases"/>
    <property type="match status" value="1"/>
</dbReference>
<evidence type="ECO:0000313" key="5">
    <source>
        <dbReference type="Proteomes" id="UP001449795"/>
    </source>
</evidence>
<evidence type="ECO:0000259" key="2">
    <source>
        <dbReference type="Pfam" id="PF05876"/>
    </source>
</evidence>
<accession>A0ABZ3D1Y1</accession>
<proteinExistence type="inferred from homology"/>
<name>A0ABZ3D1Y1_9PROT</name>